<evidence type="ECO:0000256" key="7">
    <source>
        <dbReference type="ARBA" id="ARBA00023015"/>
    </source>
</evidence>
<evidence type="ECO:0000259" key="14">
    <source>
        <dbReference type="Pfam" id="PF24105"/>
    </source>
</evidence>
<dbReference type="OrthoDB" id="1741719at2759"/>
<feature type="repeat" description="WD" evidence="10">
    <location>
        <begin position="183"/>
        <end position="214"/>
    </location>
</feature>
<keyword evidence="6 11" id="KW-0156">Chromatin regulator</keyword>
<protein>
    <recommendedName>
        <fullName evidence="11">Protein HIR</fullName>
    </recommendedName>
</protein>
<dbReference type="PROSITE" id="PS50294">
    <property type="entry name" value="WD_REPEATS_REGION"/>
    <property type="match status" value="3"/>
</dbReference>
<comment type="similarity">
    <text evidence="2 11">Belongs to the WD repeat HIR1 family.</text>
</comment>
<dbReference type="PANTHER" id="PTHR13831">
    <property type="entry name" value="MEMBER OF THE HIR1 FAMILY OF WD-REPEAT PROTEINS"/>
    <property type="match status" value="1"/>
</dbReference>
<dbReference type="EMBL" id="LFVZ01000011">
    <property type="protein sequence ID" value="KTW27021.1"/>
    <property type="molecule type" value="Genomic_DNA"/>
</dbReference>
<dbReference type="GO" id="GO:0000785">
    <property type="term" value="C:chromatin"/>
    <property type="evidence" value="ECO:0007669"/>
    <property type="project" value="TreeGrafter"/>
</dbReference>
<name>A0A0W4ZF76_PNEC8</name>
<feature type="compositionally biased region" description="Basic and acidic residues" evidence="12">
    <location>
        <begin position="561"/>
        <end position="570"/>
    </location>
</feature>
<dbReference type="GO" id="GO:0006338">
    <property type="term" value="P:chromatin remodeling"/>
    <property type="evidence" value="ECO:0007669"/>
    <property type="project" value="InterPro"/>
</dbReference>
<dbReference type="GeneID" id="28937254"/>
<reference evidence="16" key="1">
    <citation type="journal article" date="2016" name="Nat. Commun.">
        <title>Genome analysis of three Pneumocystis species reveals adaptation mechanisms to life exclusively in mammalian hosts.</title>
        <authorList>
            <person name="Ma L."/>
            <person name="Chen Z."/>
            <person name="Huang D.W."/>
            <person name="Kutty G."/>
            <person name="Ishihara M."/>
            <person name="Wang H."/>
            <person name="Abouelleil A."/>
            <person name="Bishop L."/>
            <person name="Davey E."/>
            <person name="Deng R."/>
            <person name="Deng X."/>
            <person name="Fan L."/>
            <person name="Fantoni G."/>
            <person name="Fitzgerald M."/>
            <person name="Gogineni E."/>
            <person name="Goldberg J.M."/>
            <person name="Handley G."/>
            <person name="Hu X."/>
            <person name="Huber C."/>
            <person name="Jiao X."/>
            <person name="Jones K."/>
            <person name="Levin J.Z."/>
            <person name="Liu Y."/>
            <person name="Macdonald P."/>
            <person name="Melnikov A."/>
            <person name="Raley C."/>
            <person name="Sassi M."/>
            <person name="Sherman B.T."/>
            <person name="Song X."/>
            <person name="Sykes S."/>
            <person name="Tran B."/>
            <person name="Walsh L."/>
            <person name="Xia Y."/>
            <person name="Yang J."/>
            <person name="Young S."/>
            <person name="Zeng Q."/>
            <person name="Zheng X."/>
            <person name="Stephens R."/>
            <person name="Nusbaum C."/>
            <person name="Birren B.W."/>
            <person name="Azadi P."/>
            <person name="Lempicki R.A."/>
            <person name="Cuomo C.A."/>
            <person name="Kovacs J.A."/>
        </authorList>
    </citation>
    <scope>NUCLEOTIDE SEQUENCE [LARGE SCALE GENOMIC DNA]</scope>
    <source>
        <strain evidence="16">B80</strain>
    </source>
</reference>
<dbReference type="InterPro" id="IPR015943">
    <property type="entry name" value="WD40/YVTN_repeat-like_dom_sf"/>
</dbReference>
<proteinExistence type="inferred from homology"/>
<keyword evidence="4 10" id="KW-0853">WD repeat</keyword>
<evidence type="ECO:0000256" key="11">
    <source>
        <dbReference type="RuleBase" id="RU364014"/>
    </source>
</evidence>
<organism evidence="15 16">
    <name type="scientific">Pneumocystis carinii (strain B80)</name>
    <name type="common">Rat pneumocystis pneumonia agent</name>
    <name type="synonym">Pneumocystis carinii f. sp. carinii</name>
    <dbReference type="NCBI Taxonomy" id="1408658"/>
    <lineage>
        <taxon>Eukaryota</taxon>
        <taxon>Fungi</taxon>
        <taxon>Dikarya</taxon>
        <taxon>Ascomycota</taxon>
        <taxon>Taphrinomycotina</taxon>
        <taxon>Pneumocystomycetes</taxon>
        <taxon>Pneumocystaceae</taxon>
        <taxon>Pneumocystis</taxon>
    </lineage>
</organism>
<dbReference type="GO" id="GO:0006351">
    <property type="term" value="P:DNA-templated transcription"/>
    <property type="evidence" value="ECO:0007669"/>
    <property type="project" value="InterPro"/>
</dbReference>
<comment type="subcellular location">
    <subcellularLocation>
        <location evidence="1 11">Nucleus</location>
    </subcellularLocation>
</comment>
<feature type="region of interest" description="Disordered" evidence="12">
    <location>
        <begin position="523"/>
        <end position="582"/>
    </location>
</feature>
<dbReference type="GO" id="GO:0006355">
    <property type="term" value="P:regulation of DNA-templated transcription"/>
    <property type="evidence" value="ECO:0007669"/>
    <property type="project" value="InterPro"/>
</dbReference>
<feature type="domain" description="Protein HIRA-like C-terminal" evidence="13">
    <location>
        <begin position="686"/>
        <end position="903"/>
    </location>
</feature>
<dbReference type="PANTHER" id="PTHR13831:SF0">
    <property type="entry name" value="PROTEIN HIRA"/>
    <property type="match status" value="1"/>
</dbReference>
<evidence type="ECO:0000256" key="4">
    <source>
        <dbReference type="ARBA" id="ARBA00022574"/>
    </source>
</evidence>
<dbReference type="InterPro" id="IPR055410">
    <property type="entry name" value="Beta-prop_CAF1B_HIR1"/>
</dbReference>
<dbReference type="SUPFAM" id="SSF69322">
    <property type="entry name" value="Tricorn protease domain 2"/>
    <property type="match status" value="1"/>
</dbReference>
<feature type="domain" description="CAF1B/HIR1 beta-propeller" evidence="14">
    <location>
        <begin position="56"/>
        <end position="371"/>
    </location>
</feature>
<dbReference type="Pfam" id="PF09453">
    <property type="entry name" value="HIRA_B"/>
    <property type="match status" value="1"/>
</dbReference>
<keyword evidence="8 11" id="KW-0804">Transcription</keyword>
<dbReference type="Proteomes" id="UP000054454">
    <property type="component" value="Unassembled WGS sequence"/>
</dbReference>
<dbReference type="VEuPathDB" id="FungiDB:T552_02514"/>
<dbReference type="InterPro" id="IPR031120">
    <property type="entry name" value="HIR1-like"/>
</dbReference>
<feature type="repeat" description="WD" evidence="10">
    <location>
        <begin position="141"/>
        <end position="182"/>
    </location>
</feature>
<evidence type="ECO:0000256" key="6">
    <source>
        <dbReference type="ARBA" id="ARBA00022853"/>
    </source>
</evidence>
<feature type="repeat" description="WD" evidence="10">
    <location>
        <begin position="81"/>
        <end position="116"/>
    </location>
</feature>
<dbReference type="InterPro" id="IPR001680">
    <property type="entry name" value="WD40_rpt"/>
</dbReference>
<evidence type="ECO:0000313" key="15">
    <source>
        <dbReference type="EMBL" id="KTW27021.1"/>
    </source>
</evidence>
<evidence type="ECO:0000256" key="9">
    <source>
        <dbReference type="ARBA" id="ARBA00023242"/>
    </source>
</evidence>
<dbReference type="Pfam" id="PF24105">
    <property type="entry name" value="Beta-prop_CAF1B_HIR1"/>
    <property type="match status" value="1"/>
</dbReference>
<keyword evidence="7 11" id="KW-0805">Transcription regulation</keyword>
<evidence type="ECO:0000256" key="8">
    <source>
        <dbReference type="ARBA" id="ARBA00023163"/>
    </source>
</evidence>
<keyword evidence="5 11" id="KW-0677">Repeat</keyword>
<dbReference type="CDD" id="cd00200">
    <property type="entry name" value="WD40"/>
    <property type="match status" value="1"/>
</dbReference>
<dbReference type="Gene3D" id="2.130.10.10">
    <property type="entry name" value="YVTN repeat-like/Quinoprotein amine dehydrogenase"/>
    <property type="match status" value="2"/>
</dbReference>
<dbReference type="RefSeq" id="XP_018225212.1">
    <property type="nucleotide sequence ID" value="XM_018371051.1"/>
</dbReference>
<evidence type="ECO:0000256" key="2">
    <source>
        <dbReference type="ARBA" id="ARBA00007306"/>
    </source>
</evidence>
<dbReference type="SUPFAM" id="SSF50978">
    <property type="entry name" value="WD40 repeat-like"/>
    <property type="match status" value="1"/>
</dbReference>
<feature type="compositionally biased region" description="Polar residues" evidence="12">
    <location>
        <begin position="532"/>
        <end position="541"/>
    </location>
</feature>
<evidence type="ECO:0000256" key="3">
    <source>
        <dbReference type="ARBA" id="ARBA00022491"/>
    </source>
</evidence>
<dbReference type="InterPro" id="IPR036322">
    <property type="entry name" value="WD40_repeat_dom_sf"/>
</dbReference>
<dbReference type="InterPro" id="IPR019015">
    <property type="entry name" value="HIRA_B_motif"/>
</dbReference>
<keyword evidence="9 11" id="KW-0539">Nucleus</keyword>
<keyword evidence="3 11" id="KW-0678">Repressor</keyword>
<dbReference type="GO" id="GO:0005634">
    <property type="term" value="C:nucleus"/>
    <property type="evidence" value="ECO:0007669"/>
    <property type="project" value="UniProtKB-SubCell"/>
</dbReference>
<dbReference type="PROSITE" id="PS50082">
    <property type="entry name" value="WD_REPEATS_2"/>
    <property type="match status" value="3"/>
</dbReference>
<dbReference type="GO" id="GO:0031491">
    <property type="term" value="F:nucleosome binding"/>
    <property type="evidence" value="ECO:0007669"/>
    <property type="project" value="TreeGrafter"/>
</dbReference>
<dbReference type="Pfam" id="PF07569">
    <property type="entry name" value="Hira"/>
    <property type="match status" value="1"/>
</dbReference>
<evidence type="ECO:0000259" key="13">
    <source>
        <dbReference type="Pfam" id="PF07569"/>
    </source>
</evidence>
<evidence type="ECO:0000313" key="16">
    <source>
        <dbReference type="Proteomes" id="UP000054454"/>
    </source>
</evidence>
<comment type="function">
    <text evidence="11">Required for replication-independent chromatin assembly and for the periodic repression of histone gene transcription during the cell cycle.</text>
</comment>
<keyword evidence="16" id="KW-1185">Reference proteome</keyword>
<evidence type="ECO:0000256" key="5">
    <source>
        <dbReference type="ARBA" id="ARBA00022737"/>
    </source>
</evidence>
<gene>
    <name evidence="15" type="ORF">T552_02514</name>
</gene>
<comment type="caution">
    <text evidence="15">The sequence shown here is derived from an EMBL/GenBank/DDBJ whole genome shotgun (WGS) entry which is preliminary data.</text>
</comment>
<dbReference type="AlphaFoldDB" id="A0A0W4ZF76"/>
<dbReference type="SMART" id="SM00320">
    <property type="entry name" value="WD40"/>
    <property type="match status" value="7"/>
</dbReference>
<dbReference type="GO" id="GO:0000417">
    <property type="term" value="C:HIR complex"/>
    <property type="evidence" value="ECO:0007669"/>
    <property type="project" value="EnsemblFungi"/>
</dbReference>
<evidence type="ECO:0000256" key="1">
    <source>
        <dbReference type="ARBA" id="ARBA00004123"/>
    </source>
</evidence>
<dbReference type="InterPro" id="IPR011494">
    <property type="entry name" value="HIRA-like_C"/>
</dbReference>
<evidence type="ECO:0000256" key="12">
    <source>
        <dbReference type="SAM" id="MobiDB-lite"/>
    </source>
</evidence>
<sequence length="964" mass="106698">MLYIKPSWLGHFGLDERNEAKAIFSVHISPDGSRLASGGFGGGSVKELCENPNFLDSKVKIWSTKAILEEDSNEPKQLCSMSIHTGVVTTVRFSPNGKYLASGSDDRIIIIWQIDSQGHSVGKMFGSNETNVENWRSFRRLIGHDNDIQDLAWIHDNSILVSVGLDSAIIVWHGSTFEKLKKIDAHQSHVKGITFDPVGKYFATESDDRTIKIWRTSDYCLEKTVSKPFKNSPSTTYFRRPSWSPDGLHIAGANAMNGPVSSVAVIERGTWTSLINLIGHEGAVEVTSFNPIIFRIPNTNKEDNKIMTIIACAGQDRTLSIWNTMNPRPILVTQEIAEKSIGDLCWSPDGLCLFLCSYDGSIVACLFDKDEFGEPLTATETEKLLSKYGHGRHGAVLPESTAQLELEIKTNEAEANAHVKRMEDLMGGIEPVKVVCTSNESKSEISNKEIESITYTEKHQTTPTSKESQINTTLSSTSLNNIDKPIQQKVSITKDGKKRVTPQLLSSLSDAPIANPLSESLLQTSPEKEKPSQTLDLSSPSYALPKGGIRSLIIGNKRKNHPEESEEQHTSQKKGKMKQTNDQTKIDVPEFIRPAVICPSTSVSQIRLGVPKVISFLSMAVNITNNTLDVRNGTGERKPTRITVSKKGNILWTEFLPKAVLLLAGNTLFWAVGCEDGTIIVWSPYGRRLFPSIVLESSPCFLECQGPFLMCITSIGLLHVWNIVHESSPHPPVSLAPILDASVLQSSELKSAPSIVSASINSLGQVIITLSDGDGFTYNAAMYSWLRISESWWAVGSQYWDSSGFKGATGKSGIIAMLERRTDDEIMKLGRGRFLQKIVKSAMLLEGYEGFETSVSISHLENRLSSAAILHSPDEYKAILNVYTRKIAEENMKDKLEELCMYLLGPILDDSYITWKPKVAGLDKRELLKEILITIGKQREVQRITTKYIEALQELDKSTDISTS</sequence>
<evidence type="ECO:0000256" key="10">
    <source>
        <dbReference type="PROSITE-ProRule" id="PRU00221"/>
    </source>
</evidence>
<accession>A0A0W4ZF76</accession>